<dbReference type="Proteomes" id="UP000632222">
    <property type="component" value="Unassembled WGS sequence"/>
</dbReference>
<accession>A0ABQ2DHY5</accession>
<dbReference type="RefSeq" id="WP_189009014.1">
    <property type="nucleotide sequence ID" value="NZ_BMOD01000043.1"/>
</dbReference>
<organism evidence="4 5">
    <name type="scientific">Deinococcus roseus</name>
    <dbReference type="NCBI Taxonomy" id="392414"/>
    <lineage>
        <taxon>Bacteria</taxon>
        <taxon>Thermotogati</taxon>
        <taxon>Deinococcota</taxon>
        <taxon>Deinococci</taxon>
        <taxon>Deinococcales</taxon>
        <taxon>Deinococcaceae</taxon>
        <taxon>Deinococcus</taxon>
    </lineage>
</organism>
<dbReference type="Gene3D" id="2.60.260.20">
    <property type="entry name" value="Urease metallochaperone UreE, N-terminal domain"/>
    <property type="match status" value="1"/>
</dbReference>
<dbReference type="SUPFAM" id="SSF69287">
    <property type="entry name" value="Urease metallochaperone UreE, N-terminal domain"/>
    <property type="match status" value="1"/>
</dbReference>
<keyword evidence="5" id="KW-1185">Reference proteome</keyword>
<dbReference type="InterPro" id="IPR007864">
    <property type="entry name" value="UreE_C_dom"/>
</dbReference>
<feature type="domain" description="Urease accessory protein UreE C-terminal" evidence="3">
    <location>
        <begin position="98"/>
        <end position="158"/>
    </location>
</feature>
<feature type="region of interest" description="Disordered" evidence="1">
    <location>
        <begin position="1"/>
        <end position="25"/>
    </location>
</feature>
<dbReference type="InterPro" id="IPR036118">
    <property type="entry name" value="UreE_N_sf"/>
</dbReference>
<evidence type="ECO:0000256" key="1">
    <source>
        <dbReference type="SAM" id="MobiDB-lite"/>
    </source>
</evidence>
<evidence type="ECO:0000313" key="4">
    <source>
        <dbReference type="EMBL" id="GGJ58363.1"/>
    </source>
</evidence>
<dbReference type="Pfam" id="PF05194">
    <property type="entry name" value="UreE_C"/>
    <property type="match status" value="1"/>
</dbReference>
<proteinExistence type="predicted"/>
<dbReference type="EMBL" id="BMOD01000043">
    <property type="protein sequence ID" value="GGJ58363.1"/>
    <property type="molecule type" value="Genomic_DNA"/>
</dbReference>
<reference evidence="5" key="1">
    <citation type="journal article" date="2019" name="Int. J. Syst. Evol. Microbiol.">
        <title>The Global Catalogue of Microorganisms (GCM) 10K type strain sequencing project: providing services to taxonomists for standard genome sequencing and annotation.</title>
        <authorList>
            <consortium name="The Broad Institute Genomics Platform"/>
            <consortium name="The Broad Institute Genome Sequencing Center for Infectious Disease"/>
            <person name="Wu L."/>
            <person name="Ma J."/>
        </authorList>
    </citation>
    <scope>NUCLEOTIDE SEQUENCE [LARGE SCALE GENOMIC DNA]</scope>
    <source>
        <strain evidence="5">JCM 14370</strain>
    </source>
</reference>
<dbReference type="SUPFAM" id="SSF69737">
    <property type="entry name" value="Urease metallochaperone UreE, C-terminal domain"/>
    <property type="match status" value="1"/>
</dbReference>
<feature type="domain" description="UreE urease accessory N-terminal" evidence="2">
    <location>
        <begin position="40"/>
        <end position="84"/>
    </location>
</feature>
<dbReference type="Pfam" id="PF02814">
    <property type="entry name" value="UreE_N"/>
    <property type="match status" value="1"/>
</dbReference>
<name>A0ABQ2DHY5_9DEIO</name>
<evidence type="ECO:0000313" key="5">
    <source>
        <dbReference type="Proteomes" id="UP000632222"/>
    </source>
</evidence>
<sequence length="166" mass="18325">MKLSNLKRPLLQPSSALEEPESPAAWSRVDRLPEQTLQGQEVIAVTMTCLDRHRVRRKLTTSDGQGFALALPTGMVLQAGMVLSKNSTTAYVVEAAPEAVLVIHPESHVEALRIAYAIGNLHRDVQVDGDTLVVLAEGSMELQLQRLKVAFLREVRPFLGKPAWEH</sequence>
<evidence type="ECO:0000259" key="3">
    <source>
        <dbReference type="Pfam" id="PF05194"/>
    </source>
</evidence>
<dbReference type="InterPro" id="IPR004029">
    <property type="entry name" value="UreE_N"/>
</dbReference>
<comment type="caution">
    <text evidence="4">The sequence shown here is derived from an EMBL/GenBank/DDBJ whole genome shotgun (WGS) entry which is preliminary data.</text>
</comment>
<gene>
    <name evidence="4" type="primary">ureE</name>
    <name evidence="4" type="ORF">GCM10008938_50550</name>
</gene>
<evidence type="ECO:0000259" key="2">
    <source>
        <dbReference type="Pfam" id="PF02814"/>
    </source>
</evidence>
<dbReference type="Gene3D" id="3.30.70.790">
    <property type="entry name" value="UreE, C-terminal domain"/>
    <property type="match status" value="1"/>
</dbReference>
<protein>
    <submittedName>
        <fullName evidence="4">Urease accessory protein UreE</fullName>
    </submittedName>
</protein>